<keyword evidence="3" id="KW-1185">Reference proteome</keyword>
<feature type="compositionally biased region" description="Polar residues" evidence="1">
    <location>
        <begin position="281"/>
        <end position="292"/>
    </location>
</feature>
<feature type="compositionally biased region" description="Low complexity" evidence="1">
    <location>
        <begin position="321"/>
        <end position="333"/>
    </location>
</feature>
<sequence>MSDVSAPSATIEQARQLPGFDPTPAITSQEAGLVDYLSLPTRTILDRLGLSAPVAAAPTDPEGERDPALDEQPFAPPSPVDPMQMISPVTDALGTLGTGLFDSVDPTSMFSGITEALDSAGRTVSPAVGALAADWQGASGSAAADAARAALVSGSDVGAQSSGLRASLTNAAAVVAQARARHIEIIAEFQATIAAIGPNIIFPWGWAAAVAAATRAVTASVEVVTETQASLAGEASTTSAIGAPVAVSAAPTLLTNMMGPLAGMATGMIGPLTSLAGQGGSTTTDPRSTPTGKSDAAPPPVGGAEAGGAVGGAAGGGAAGATGTAAPKPSAPMVAPSAVSAAAAAAPAGTGRGGTPAMPFMGAPMTGAGLGAASATNGHTAASFLHTGNQGGEIVGDLEGVAPPVIGEIDSHQSPDIDLRI</sequence>
<dbReference type="Proteomes" id="UP001651690">
    <property type="component" value="Unassembled WGS sequence"/>
</dbReference>
<feature type="region of interest" description="Disordered" evidence="1">
    <location>
        <begin position="55"/>
        <end position="77"/>
    </location>
</feature>
<evidence type="ECO:0000313" key="3">
    <source>
        <dbReference type="Proteomes" id="UP001651690"/>
    </source>
</evidence>
<dbReference type="EMBL" id="JANDBD010000002">
    <property type="protein sequence ID" value="MCP9271540.1"/>
    <property type="molecule type" value="Genomic_DNA"/>
</dbReference>
<reference evidence="2 3" key="1">
    <citation type="submission" date="2022-06" db="EMBL/GenBank/DDBJ databases">
        <title>Mycolicibacterium sp. CAU 1645 isolated from seawater.</title>
        <authorList>
            <person name="Kim W."/>
        </authorList>
    </citation>
    <scope>NUCLEOTIDE SEQUENCE [LARGE SCALE GENOMIC DNA]</scope>
    <source>
        <strain evidence="2 3">CAU 1645</strain>
    </source>
</reference>
<comment type="caution">
    <text evidence="2">The sequence shown here is derived from an EMBL/GenBank/DDBJ whole genome shotgun (WGS) entry which is preliminary data.</text>
</comment>
<dbReference type="RefSeq" id="WP_255058600.1">
    <property type="nucleotide sequence ID" value="NZ_JANDBD010000002.1"/>
</dbReference>
<evidence type="ECO:0008006" key="4">
    <source>
        <dbReference type="Google" id="ProtNLM"/>
    </source>
</evidence>
<name>A0ABT1LXC4_9MYCO</name>
<organism evidence="2 3">
    <name type="scientific">Mycolicibacterium arenosum</name>
    <dbReference type="NCBI Taxonomy" id="2952157"/>
    <lineage>
        <taxon>Bacteria</taxon>
        <taxon>Bacillati</taxon>
        <taxon>Actinomycetota</taxon>
        <taxon>Actinomycetes</taxon>
        <taxon>Mycobacteriales</taxon>
        <taxon>Mycobacteriaceae</taxon>
        <taxon>Mycolicibacterium</taxon>
    </lineage>
</organism>
<feature type="compositionally biased region" description="Polar residues" evidence="1">
    <location>
        <begin position="1"/>
        <end position="13"/>
    </location>
</feature>
<feature type="compositionally biased region" description="Gly residues" evidence="1">
    <location>
        <begin position="304"/>
        <end position="320"/>
    </location>
</feature>
<gene>
    <name evidence="2" type="ORF">NM203_05010</name>
</gene>
<evidence type="ECO:0000313" key="2">
    <source>
        <dbReference type="EMBL" id="MCP9271540.1"/>
    </source>
</evidence>
<feature type="region of interest" description="Disordered" evidence="1">
    <location>
        <begin position="1"/>
        <end position="26"/>
    </location>
</feature>
<feature type="region of interest" description="Disordered" evidence="1">
    <location>
        <begin position="273"/>
        <end position="333"/>
    </location>
</feature>
<proteinExistence type="predicted"/>
<evidence type="ECO:0000256" key="1">
    <source>
        <dbReference type="SAM" id="MobiDB-lite"/>
    </source>
</evidence>
<protein>
    <recommendedName>
        <fullName evidence="4">PPE family protein</fullName>
    </recommendedName>
</protein>
<accession>A0ABT1LXC4</accession>